<dbReference type="PANTHER" id="PTHR43687">
    <property type="entry name" value="ADENYLYLSULFATE REDUCTASE, BETA SUBUNIT"/>
    <property type="match status" value="1"/>
</dbReference>
<evidence type="ECO:0000313" key="8">
    <source>
        <dbReference type="Proteomes" id="UP000473571"/>
    </source>
</evidence>
<dbReference type="EMBL" id="VZOL01000033">
    <property type="protein sequence ID" value="KAB0685226.1"/>
    <property type="molecule type" value="Genomic_DNA"/>
</dbReference>
<dbReference type="GO" id="GO:0051539">
    <property type="term" value="F:4 iron, 4 sulfur cluster binding"/>
    <property type="evidence" value="ECO:0007669"/>
    <property type="project" value="UniProtKB-KW"/>
</dbReference>
<evidence type="ECO:0000259" key="6">
    <source>
        <dbReference type="PROSITE" id="PS51379"/>
    </source>
</evidence>
<evidence type="ECO:0000256" key="2">
    <source>
        <dbReference type="ARBA" id="ARBA00022723"/>
    </source>
</evidence>
<dbReference type="GO" id="GO:0046872">
    <property type="term" value="F:metal ion binding"/>
    <property type="evidence" value="ECO:0007669"/>
    <property type="project" value="UniProtKB-KW"/>
</dbReference>
<organism evidence="7 8">
    <name type="scientific">Burkholderia territorii</name>
    <dbReference type="NCBI Taxonomy" id="1503055"/>
    <lineage>
        <taxon>Bacteria</taxon>
        <taxon>Pseudomonadati</taxon>
        <taxon>Pseudomonadota</taxon>
        <taxon>Betaproteobacteria</taxon>
        <taxon>Burkholderiales</taxon>
        <taxon>Burkholderiaceae</taxon>
        <taxon>Burkholderia</taxon>
        <taxon>Burkholderia cepacia complex</taxon>
    </lineage>
</organism>
<reference evidence="7 8" key="1">
    <citation type="submission" date="2019-09" db="EMBL/GenBank/DDBJ databases">
        <title>Draft genome sequences of 48 bacterial type strains from the CCUG.</title>
        <authorList>
            <person name="Tunovic T."/>
            <person name="Pineiro-Iglesias B."/>
            <person name="Unosson C."/>
            <person name="Inganas E."/>
            <person name="Ohlen M."/>
            <person name="Cardew S."/>
            <person name="Jensie-Markopoulos S."/>
            <person name="Salva-Serra F."/>
            <person name="Jaen-Luchoro D."/>
            <person name="Karlsson R."/>
            <person name="Svensson-Stadler L."/>
            <person name="Chun J."/>
            <person name="Moore E."/>
        </authorList>
    </citation>
    <scope>NUCLEOTIDE SEQUENCE [LARGE SCALE GENOMIC DNA]</scope>
    <source>
        <strain evidence="7 8">CCUG 65687</strain>
    </source>
</reference>
<dbReference type="InterPro" id="IPR050572">
    <property type="entry name" value="Fe-S_Ferredoxin"/>
</dbReference>
<feature type="region of interest" description="Disordered" evidence="5">
    <location>
        <begin position="1"/>
        <end position="27"/>
    </location>
</feature>
<dbReference type="AlphaFoldDB" id="A0A6L3NLB3"/>
<dbReference type="InterPro" id="IPR017896">
    <property type="entry name" value="4Fe4S_Fe-S-bd"/>
</dbReference>
<name>A0A6L3NLB3_9BURK</name>
<proteinExistence type="predicted"/>
<dbReference type="Proteomes" id="UP000473571">
    <property type="component" value="Unassembled WGS sequence"/>
</dbReference>
<evidence type="ECO:0000256" key="4">
    <source>
        <dbReference type="ARBA" id="ARBA00023014"/>
    </source>
</evidence>
<comment type="caution">
    <text evidence="7">The sequence shown here is derived from an EMBL/GenBank/DDBJ whole genome shotgun (WGS) entry which is preliminary data.</text>
</comment>
<dbReference type="SUPFAM" id="SSF54862">
    <property type="entry name" value="4Fe-4S ferredoxins"/>
    <property type="match status" value="1"/>
</dbReference>
<feature type="domain" description="4Fe-4S ferredoxin-type" evidence="6">
    <location>
        <begin position="91"/>
        <end position="120"/>
    </location>
</feature>
<keyword evidence="3" id="KW-0408">Iron</keyword>
<protein>
    <submittedName>
        <fullName evidence="7">Ferredoxin family protein</fullName>
    </submittedName>
</protein>
<keyword evidence="1" id="KW-0004">4Fe-4S</keyword>
<keyword evidence="4" id="KW-0411">Iron-sulfur</keyword>
<dbReference type="Pfam" id="PF12837">
    <property type="entry name" value="Fer4_6"/>
    <property type="match status" value="1"/>
</dbReference>
<accession>A0A6L3NLB3</accession>
<keyword evidence="2" id="KW-0479">Metal-binding</keyword>
<feature type="domain" description="4Fe-4S ferredoxin-type" evidence="6">
    <location>
        <begin position="39"/>
        <end position="68"/>
    </location>
</feature>
<dbReference type="PROSITE" id="PS00198">
    <property type="entry name" value="4FE4S_FER_1"/>
    <property type="match status" value="1"/>
</dbReference>
<dbReference type="PANTHER" id="PTHR43687:SF1">
    <property type="entry name" value="FERREDOXIN III"/>
    <property type="match status" value="1"/>
</dbReference>
<dbReference type="InterPro" id="IPR017900">
    <property type="entry name" value="4Fe4S_Fe_S_CS"/>
</dbReference>
<dbReference type="Gene3D" id="3.30.70.20">
    <property type="match status" value="1"/>
</dbReference>
<evidence type="ECO:0000256" key="3">
    <source>
        <dbReference type="ARBA" id="ARBA00023004"/>
    </source>
</evidence>
<gene>
    <name evidence="7" type="ORF">F7R13_05385</name>
</gene>
<evidence type="ECO:0000256" key="1">
    <source>
        <dbReference type="ARBA" id="ARBA00022485"/>
    </source>
</evidence>
<dbReference type="PROSITE" id="PS51379">
    <property type="entry name" value="4FE4S_FER_2"/>
    <property type="match status" value="2"/>
</dbReference>
<evidence type="ECO:0000313" key="7">
    <source>
        <dbReference type="EMBL" id="KAB0685226.1"/>
    </source>
</evidence>
<sequence length="127" mass="13626">MTSSESPLPTRPRGGRRRPSQGTEKVAIPPCGKAAPGVFKPVVDARRCEGKGDCVAVCPYDVFEVGRLPDVEFASMPLLVRLKLWAHGRKTAFTPNADACRACGACVTACPERAITLARSDDRSIVE</sequence>
<dbReference type="Pfam" id="PF00037">
    <property type="entry name" value="Fer4"/>
    <property type="match status" value="1"/>
</dbReference>
<evidence type="ECO:0000256" key="5">
    <source>
        <dbReference type="SAM" id="MobiDB-lite"/>
    </source>
</evidence>